<feature type="transmembrane region" description="Helical" evidence="1">
    <location>
        <begin position="59"/>
        <end position="80"/>
    </location>
</feature>
<dbReference type="AlphaFoldDB" id="A0A7W4VQ92"/>
<dbReference type="EMBL" id="JACHWB010000009">
    <property type="protein sequence ID" value="MBB3021339.1"/>
    <property type="molecule type" value="Genomic_DNA"/>
</dbReference>
<evidence type="ECO:0000313" key="3">
    <source>
        <dbReference type="Proteomes" id="UP000532010"/>
    </source>
</evidence>
<sequence length="110" mass="11719">MRVVLSACTNKTFSCGPMPLAHLNPRPLIAVNDNNAVFSPPKRCLPFHGKRAAYRRAEFIIAVLAVVAGIIALPLLQGLAVPVMTASEERPKVLRGSPIAPTLLQPQGNG</sequence>
<organism evidence="2 3">
    <name type="scientific">Microvirga lupini</name>
    <dbReference type="NCBI Taxonomy" id="420324"/>
    <lineage>
        <taxon>Bacteria</taxon>
        <taxon>Pseudomonadati</taxon>
        <taxon>Pseudomonadota</taxon>
        <taxon>Alphaproteobacteria</taxon>
        <taxon>Hyphomicrobiales</taxon>
        <taxon>Methylobacteriaceae</taxon>
        <taxon>Microvirga</taxon>
    </lineage>
</organism>
<dbReference type="Proteomes" id="UP000532010">
    <property type="component" value="Unassembled WGS sequence"/>
</dbReference>
<evidence type="ECO:0000313" key="2">
    <source>
        <dbReference type="EMBL" id="MBB3021339.1"/>
    </source>
</evidence>
<keyword evidence="1" id="KW-0812">Transmembrane</keyword>
<comment type="caution">
    <text evidence="2">The sequence shown here is derived from an EMBL/GenBank/DDBJ whole genome shotgun (WGS) entry which is preliminary data.</text>
</comment>
<keyword evidence="1" id="KW-1133">Transmembrane helix</keyword>
<keyword evidence="1" id="KW-0472">Membrane</keyword>
<evidence type="ECO:0000256" key="1">
    <source>
        <dbReference type="SAM" id="Phobius"/>
    </source>
</evidence>
<accession>A0A7W4VQ92</accession>
<proteinExistence type="predicted"/>
<name>A0A7W4VQ92_9HYPH</name>
<gene>
    <name evidence="2" type="ORF">FHR70_004435</name>
</gene>
<keyword evidence="3" id="KW-1185">Reference proteome</keyword>
<protein>
    <submittedName>
        <fullName evidence="2">Uncharacterized protein</fullName>
    </submittedName>
</protein>
<reference evidence="2 3" key="1">
    <citation type="submission" date="2020-08" db="EMBL/GenBank/DDBJ databases">
        <title>The Agave Microbiome: Exploring the role of microbial communities in plant adaptations to desert environments.</title>
        <authorList>
            <person name="Partida-Martinez L.P."/>
        </authorList>
    </citation>
    <scope>NUCLEOTIDE SEQUENCE [LARGE SCALE GENOMIC DNA]</scope>
    <source>
        <strain evidence="2 3">AT3.9</strain>
    </source>
</reference>